<reference evidence="15" key="2">
    <citation type="submission" date="2019-01" db="EMBL/GenBank/DDBJ databases">
        <title>Genome sequence of Desulfonema ishimotonii strain Tokyo 01.</title>
        <authorList>
            <person name="Fukui M."/>
        </authorList>
    </citation>
    <scope>NUCLEOTIDE SEQUENCE [LARGE SCALE GENOMIC DNA]</scope>
    <source>
        <strain evidence="15">Tokyo 01</strain>
    </source>
</reference>
<dbReference type="AlphaFoldDB" id="A0A401FWZ5"/>
<evidence type="ECO:0000313" key="14">
    <source>
        <dbReference type="EMBL" id="GBC61522.1"/>
    </source>
</evidence>
<dbReference type="FunFam" id="3.30.420.10:FF:000002">
    <property type="entry name" value="Crossover junction endodeoxyribonuclease RuvC"/>
    <property type="match status" value="1"/>
</dbReference>
<dbReference type="EMBL" id="BEXT01000001">
    <property type="protein sequence ID" value="GBC61522.1"/>
    <property type="molecule type" value="Genomic_DNA"/>
</dbReference>
<evidence type="ECO:0000256" key="12">
    <source>
        <dbReference type="ARBA" id="ARBA00029354"/>
    </source>
</evidence>
<dbReference type="PRINTS" id="PR00696">
    <property type="entry name" value="RSOLVASERUVC"/>
</dbReference>
<feature type="active site" evidence="13">
    <location>
        <position position="141"/>
    </location>
</feature>
<gene>
    <name evidence="13" type="primary">ruvC</name>
    <name evidence="14" type="ORF">DENIS_2484</name>
</gene>
<dbReference type="CDD" id="cd16962">
    <property type="entry name" value="RuvC"/>
    <property type="match status" value="1"/>
</dbReference>
<dbReference type="GO" id="GO:0000287">
    <property type="term" value="F:magnesium ion binding"/>
    <property type="evidence" value="ECO:0007669"/>
    <property type="project" value="UniProtKB-UniRule"/>
</dbReference>
<keyword evidence="9 13" id="KW-0238">DNA-binding</keyword>
<dbReference type="SUPFAM" id="SSF53098">
    <property type="entry name" value="Ribonuclease H-like"/>
    <property type="match status" value="1"/>
</dbReference>
<dbReference type="RefSeq" id="WP_124328805.1">
    <property type="nucleotide sequence ID" value="NZ_BEXT01000001.1"/>
</dbReference>
<dbReference type="Gene3D" id="3.30.420.10">
    <property type="entry name" value="Ribonuclease H-like superfamily/Ribonuclease H"/>
    <property type="match status" value="1"/>
</dbReference>
<dbReference type="GO" id="GO:0006281">
    <property type="term" value="P:DNA repair"/>
    <property type="evidence" value="ECO:0007669"/>
    <property type="project" value="UniProtKB-UniRule"/>
</dbReference>
<dbReference type="OrthoDB" id="9805499at2"/>
<evidence type="ECO:0000256" key="10">
    <source>
        <dbReference type="ARBA" id="ARBA00023172"/>
    </source>
</evidence>
<dbReference type="HAMAP" id="MF_00034">
    <property type="entry name" value="RuvC"/>
    <property type="match status" value="1"/>
</dbReference>
<evidence type="ECO:0000256" key="13">
    <source>
        <dbReference type="HAMAP-Rule" id="MF_00034"/>
    </source>
</evidence>
<accession>A0A401FWZ5</accession>
<organism evidence="14 15">
    <name type="scientific">Desulfonema ishimotonii</name>
    <dbReference type="NCBI Taxonomy" id="45657"/>
    <lineage>
        <taxon>Bacteria</taxon>
        <taxon>Pseudomonadati</taxon>
        <taxon>Thermodesulfobacteriota</taxon>
        <taxon>Desulfobacteria</taxon>
        <taxon>Desulfobacterales</taxon>
        <taxon>Desulfococcaceae</taxon>
        <taxon>Desulfonema</taxon>
    </lineage>
</organism>
<sequence>MKIIGIDPGLAATGVGVVTGRGVQVTGFSFGAIYTPKTMPTPERLDHIYSKLLLVLQDETPDLMVVEDVFSLEKYPRSGITLGKVSGVILLAGCRNHVPVTEVAVREAKHVLTGNGNASKAQLERSVRHTLSMTEPIKPSHASDALALALIGLFRTPACCPIA</sequence>
<comment type="subunit">
    <text evidence="13">Homodimer which binds Holliday junction (HJ) DNA. The HJ becomes 2-fold symmetrical on binding to RuvC with unstacked arms; it has a different conformation from HJ DNA in complex with RuvA. In the full resolvosome a probable DNA-RuvA(4)-RuvB(12)-RuvC(2) complex forms which resolves the HJ.</text>
</comment>
<keyword evidence="3 13" id="KW-0540">Nuclease</keyword>
<comment type="subcellular location">
    <subcellularLocation>
        <location evidence="13">Cytoplasm</location>
    </subcellularLocation>
</comment>
<dbReference type="EC" id="3.1.21.10" evidence="13"/>
<keyword evidence="10 13" id="KW-0233">DNA recombination</keyword>
<dbReference type="PANTHER" id="PTHR30194:SF3">
    <property type="entry name" value="CROSSOVER JUNCTION ENDODEOXYRIBONUCLEASE RUVC"/>
    <property type="match status" value="1"/>
</dbReference>
<dbReference type="InterPro" id="IPR036397">
    <property type="entry name" value="RNaseH_sf"/>
</dbReference>
<dbReference type="PANTHER" id="PTHR30194">
    <property type="entry name" value="CROSSOVER JUNCTION ENDODEOXYRIBONUCLEASE RUVC"/>
    <property type="match status" value="1"/>
</dbReference>
<keyword evidence="2 13" id="KW-0963">Cytoplasm</keyword>
<keyword evidence="5 13" id="KW-0255">Endonuclease</keyword>
<feature type="active site" evidence="13">
    <location>
        <position position="67"/>
    </location>
</feature>
<feature type="binding site" evidence="13">
    <location>
        <position position="67"/>
    </location>
    <ligand>
        <name>Mg(2+)</name>
        <dbReference type="ChEBI" id="CHEBI:18420"/>
        <label>2</label>
    </ligand>
</feature>
<keyword evidence="11 13" id="KW-0234">DNA repair</keyword>
<keyword evidence="6 13" id="KW-0227">DNA damage</keyword>
<evidence type="ECO:0000256" key="8">
    <source>
        <dbReference type="ARBA" id="ARBA00022842"/>
    </source>
</evidence>
<dbReference type="InterPro" id="IPR012337">
    <property type="entry name" value="RNaseH-like_sf"/>
</dbReference>
<evidence type="ECO:0000256" key="5">
    <source>
        <dbReference type="ARBA" id="ARBA00022759"/>
    </source>
</evidence>
<dbReference type="GO" id="GO:0008821">
    <property type="term" value="F:crossover junction DNA endonuclease activity"/>
    <property type="evidence" value="ECO:0007669"/>
    <property type="project" value="UniProtKB-UniRule"/>
</dbReference>
<feature type="active site" evidence="13">
    <location>
        <position position="7"/>
    </location>
</feature>
<evidence type="ECO:0000256" key="7">
    <source>
        <dbReference type="ARBA" id="ARBA00022801"/>
    </source>
</evidence>
<name>A0A401FWZ5_9BACT</name>
<evidence type="ECO:0000256" key="4">
    <source>
        <dbReference type="ARBA" id="ARBA00022723"/>
    </source>
</evidence>
<dbReference type="GO" id="GO:0005737">
    <property type="term" value="C:cytoplasm"/>
    <property type="evidence" value="ECO:0007669"/>
    <property type="project" value="UniProtKB-SubCell"/>
</dbReference>
<protein>
    <recommendedName>
        <fullName evidence="13">Crossover junction endodeoxyribonuclease RuvC</fullName>
        <ecNumber evidence="13">3.1.21.10</ecNumber>
    </recommendedName>
    <alternativeName>
        <fullName evidence="13">Holliday junction nuclease RuvC</fullName>
    </alternativeName>
    <alternativeName>
        <fullName evidence="13">Holliday junction resolvase RuvC</fullName>
    </alternativeName>
</protein>
<keyword evidence="7 13" id="KW-0378">Hydrolase</keyword>
<comment type="similarity">
    <text evidence="1 13">Belongs to the RuvC family.</text>
</comment>
<evidence type="ECO:0000256" key="3">
    <source>
        <dbReference type="ARBA" id="ARBA00022722"/>
    </source>
</evidence>
<dbReference type="GO" id="GO:0006310">
    <property type="term" value="P:DNA recombination"/>
    <property type="evidence" value="ECO:0007669"/>
    <property type="project" value="UniProtKB-UniRule"/>
</dbReference>
<proteinExistence type="inferred from homology"/>
<evidence type="ECO:0000256" key="11">
    <source>
        <dbReference type="ARBA" id="ARBA00023204"/>
    </source>
</evidence>
<keyword evidence="8 13" id="KW-0460">Magnesium</keyword>
<feature type="binding site" evidence="13">
    <location>
        <position position="141"/>
    </location>
    <ligand>
        <name>Mg(2+)</name>
        <dbReference type="ChEBI" id="CHEBI:18420"/>
        <label>1</label>
    </ligand>
</feature>
<dbReference type="Pfam" id="PF02075">
    <property type="entry name" value="RuvC"/>
    <property type="match status" value="1"/>
</dbReference>
<evidence type="ECO:0000256" key="6">
    <source>
        <dbReference type="ARBA" id="ARBA00022763"/>
    </source>
</evidence>
<comment type="catalytic activity">
    <reaction evidence="12 13">
        <text>Endonucleolytic cleavage at a junction such as a reciprocal single-stranded crossover between two homologous DNA duplexes (Holliday junction).</text>
        <dbReference type="EC" id="3.1.21.10"/>
    </reaction>
</comment>
<evidence type="ECO:0000256" key="2">
    <source>
        <dbReference type="ARBA" id="ARBA00022490"/>
    </source>
</evidence>
<keyword evidence="4 13" id="KW-0479">Metal-binding</keyword>
<evidence type="ECO:0000256" key="9">
    <source>
        <dbReference type="ARBA" id="ARBA00023125"/>
    </source>
</evidence>
<comment type="cofactor">
    <cofactor evidence="13">
        <name>Mg(2+)</name>
        <dbReference type="ChEBI" id="CHEBI:18420"/>
    </cofactor>
    <text evidence="13">Binds 2 Mg(2+) ion per subunit.</text>
</comment>
<evidence type="ECO:0000313" key="15">
    <source>
        <dbReference type="Proteomes" id="UP000288096"/>
    </source>
</evidence>
<feature type="binding site" evidence="13">
    <location>
        <position position="7"/>
    </location>
    <ligand>
        <name>Mg(2+)</name>
        <dbReference type="ChEBI" id="CHEBI:18420"/>
        <label>1</label>
    </ligand>
</feature>
<comment type="caution">
    <text evidence="14">The sequence shown here is derived from an EMBL/GenBank/DDBJ whole genome shotgun (WGS) entry which is preliminary data.</text>
</comment>
<comment type="function">
    <text evidence="13">The RuvA-RuvB-RuvC complex processes Holliday junction (HJ) DNA during genetic recombination and DNA repair. Endonuclease that resolves HJ intermediates. Cleaves cruciform DNA by making single-stranded nicks across the HJ at symmetrical positions within the homologous arms, yielding a 5'-phosphate and a 3'-hydroxyl group; requires a central core of homology in the junction. The consensus cleavage sequence is 5'-(A/T)TT(C/G)-3'. Cleavage occurs on the 3'-side of the TT dinucleotide at the point of strand exchange. HJ branch migration catalyzed by RuvA-RuvB allows RuvC to scan DNA until it finds its consensus sequence, where it cleaves and resolves the cruciform DNA.</text>
</comment>
<dbReference type="GO" id="GO:0003677">
    <property type="term" value="F:DNA binding"/>
    <property type="evidence" value="ECO:0007669"/>
    <property type="project" value="UniProtKB-KW"/>
</dbReference>
<reference evidence="15" key="1">
    <citation type="submission" date="2017-11" db="EMBL/GenBank/DDBJ databases">
        <authorList>
            <person name="Watanabe M."/>
            <person name="Kojima H."/>
        </authorList>
    </citation>
    <scope>NUCLEOTIDE SEQUENCE [LARGE SCALE GENOMIC DNA]</scope>
    <source>
        <strain evidence="15">Tokyo 01</strain>
    </source>
</reference>
<keyword evidence="15" id="KW-1185">Reference proteome</keyword>
<dbReference type="Proteomes" id="UP000288096">
    <property type="component" value="Unassembled WGS sequence"/>
</dbReference>
<evidence type="ECO:0000256" key="1">
    <source>
        <dbReference type="ARBA" id="ARBA00009518"/>
    </source>
</evidence>
<dbReference type="InterPro" id="IPR002176">
    <property type="entry name" value="X-over_junc_endoDNase_RuvC"/>
</dbReference>
<dbReference type="GO" id="GO:0048476">
    <property type="term" value="C:Holliday junction resolvase complex"/>
    <property type="evidence" value="ECO:0007669"/>
    <property type="project" value="UniProtKB-UniRule"/>
</dbReference>